<evidence type="ECO:0000256" key="1">
    <source>
        <dbReference type="ARBA" id="ARBA00006987"/>
    </source>
</evidence>
<dbReference type="Gene3D" id="3.40.190.150">
    <property type="entry name" value="Bordetella uptake gene, domain 1"/>
    <property type="match status" value="1"/>
</dbReference>
<evidence type="ECO:0000313" key="6">
    <source>
        <dbReference type="Proteomes" id="UP000236649"/>
    </source>
</evidence>
<accession>A0AAJ4SVD6</accession>
<name>A0AAJ4SVD6_9BURK</name>
<reference evidence="3 6" key="2">
    <citation type="submission" date="2018-01" db="EMBL/GenBank/DDBJ databases">
        <title>Species boundaries and ecological features among Paraburkholderia terrae DSMZ17804T, P. hospita DSMZ17164T and P. caribensis DSMZ13236T.</title>
        <authorList>
            <person name="Pratama A.A."/>
        </authorList>
    </citation>
    <scope>NUCLEOTIDE SEQUENCE [LARGE SCALE GENOMIC DNA]</scope>
    <source>
        <strain evidence="3 6">DSM 17164</strain>
    </source>
</reference>
<dbReference type="SUPFAM" id="SSF53850">
    <property type="entry name" value="Periplasmic binding protein-like II"/>
    <property type="match status" value="1"/>
</dbReference>
<keyword evidence="2" id="KW-0732">Signal</keyword>
<reference evidence="4 5" key="1">
    <citation type="journal article" date="2012" name="J. Bacteriol.">
        <title>Draft Genome Sequence of the Soil Bacterium Burkholderia terrae Strain BS001, Which Interacts with Fungal Surface Structures.</title>
        <authorList>
            <person name="Nazir R."/>
            <person name="Hansen M.A."/>
            <person name="Sorensen S."/>
            <person name="van Elsas J.D."/>
        </authorList>
    </citation>
    <scope>NUCLEOTIDE SEQUENCE [LARGE SCALE GENOMIC DNA]</scope>
    <source>
        <strain evidence="4 5">BS001</strain>
    </source>
</reference>
<evidence type="ECO:0000256" key="2">
    <source>
        <dbReference type="SAM" id="SignalP"/>
    </source>
</evidence>
<feature type="signal peptide" evidence="2">
    <location>
        <begin position="1"/>
        <end position="28"/>
    </location>
</feature>
<gene>
    <name evidence="3" type="ORF">C2L64_34385</name>
    <name evidence="4" type="ORF">WQE_21241</name>
</gene>
<feature type="chain" id="PRO_5042513628" evidence="2">
    <location>
        <begin position="29"/>
        <end position="326"/>
    </location>
</feature>
<evidence type="ECO:0000313" key="5">
    <source>
        <dbReference type="Proteomes" id="UP000004980"/>
    </source>
</evidence>
<dbReference type="EMBL" id="CP026107">
    <property type="protein sequence ID" value="AUT73458.1"/>
    <property type="molecule type" value="Genomic_DNA"/>
</dbReference>
<dbReference type="GeneID" id="55533395"/>
<dbReference type="Proteomes" id="UP000236649">
    <property type="component" value="Chromosome 3"/>
</dbReference>
<dbReference type="Pfam" id="PF03401">
    <property type="entry name" value="TctC"/>
    <property type="match status" value="1"/>
</dbReference>
<dbReference type="PROSITE" id="PS51257">
    <property type="entry name" value="PROKAR_LIPOPROTEIN"/>
    <property type="match status" value="1"/>
</dbReference>
<dbReference type="CDD" id="cd13578">
    <property type="entry name" value="PBP2_Bug27"/>
    <property type="match status" value="1"/>
</dbReference>
<dbReference type="KEGG" id="phs:C2L64_34385"/>
<dbReference type="RefSeq" id="WP_007584455.1">
    <property type="nucleotide sequence ID" value="NZ_AKAU01000108.1"/>
</dbReference>
<sequence>MKITPHLRRRVCIALAALAGCVAPAAHSAYPDRPITLIVPFSAGGTVDSVARLLAVQMGAELKTHVIVENAPGAGGTIATQRVARSKPDGLTLLFATPNHTINPAILHNLPFDTEKDFAPISLAAQIPELLIANSKQPYSDFKGFVAYAKAHPGQLNYGSAGIGTLPHVTMELLLQKLGIKVTHIPYKGAAPAMNDLLGGQVAIKMDTIVTSLPQLNAGRLKPLALASAQRSPLLPNVPTMAECGVAGYEGTLWMGILAPKGTPAAVVDTVNQAIVQSLKRPALLKQFAVYGVEPVGSTPAAFQSQISFELKQWATVVQRANITAN</sequence>
<proteinExistence type="inferred from homology"/>
<organism evidence="3 6">
    <name type="scientific">Paraburkholderia hospita</name>
    <dbReference type="NCBI Taxonomy" id="169430"/>
    <lineage>
        <taxon>Bacteria</taxon>
        <taxon>Pseudomonadati</taxon>
        <taxon>Pseudomonadota</taxon>
        <taxon>Betaproteobacteria</taxon>
        <taxon>Burkholderiales</taxon>
        <taxon>Burkholderiaceae</taxon>
        <taxon>Paraburkholderia</taxon>
    </lineage>
</organism>
<dbReference type="InterPro" id="IPR005064">
    <property type="entry name" value="BUG"/>
</dbReference>
<dbReference type="Proteomes" id="UP000004980">
    <property type="component" value="Unassembled WGS sequence"/>
</dbReference>
<evidence type="ECO:0000313" key="4">
    <source>
        <dbReference type="EMBL" id="EIM98942.1"/>
    </source>
</evidence>
<dbReference type="PANTHER" id="PTHR42928">
    <property type="entry name" value="TRICARBOXYLATE-BINDING PROTEIN"/>
    <property type="match status" value="1"/>
</dbReference>
<protein>
    <submittedName>
        <fullName evidence="3">Tripartite tricarboxylate transporter substrate binding protein</fullName>
    </submittedName>
</protein>
<dbReference type="Gene3D" id="3.40.190.10">
    <property type="entry name" value="Periplasmic binding protein-like II"/>
    <property type="match status" value="1"/>
</dbReference>
<dbReference type="PIRSF" id="PIRSF017082">
    <property type="entry name" value="YflP"/>
    <property type="match status" value="1"/>
</dbReference>
<keyword evidence="5" id="KW-1185">Reference proteome</keyword>
<evidence type="ECO:0000313" key="3">
    <source>
        <dbReference type="EMBL" id="AUT73458.1"/>
    </source>
</evidence>
<dbReference type="PANTHER" id="PTHR42928:SF5">
    <property type="entry name" value="BLR1237 PROTEIN"/>
    <property type="match status" value="1"/>
</dbReference>
<comment type="similarity">
    <text evidence="1">Belongs to the UPF0065 (bug) family.</text>
</comment>
<dbReference type="AlphaFoldDB" id="A0AAJ4SVD6"/>
<dbReference type="EMBL" id="AKAU01000108">
    <property type="protein sequence ID" value="EIM98942.1"/>
    <property type="molecule type" value="Genomic_DNA"/>
</dbReference>
<dbReference type="InterPro" id="IPR042100">
    <property type="entry name" value="Bug_dom1"/>
</dbReference>